<name>A0A1V9ENW9_9BACT</name>
<comment type="caution">
    <text evidence="1">The sequence shown here is derived from an EMBL/GenBank/DDBJ whole genome shotgun (WGS) entry which is preliminary data.</text>
</comment>
<sequence>MIAKPRNTLTFGISYANNASYYGQKSEEKTSYIAAVASYRLKSGLYFTGSAFRLLKDSAKLASASSLGIGYNIKMGSKWVADVSYSHTFYPAYSPFLQAANSNTASVLLNFNYFLTNGISVDYAFGKQDDIFATFTTSKDIELGNLFSKKDGISIAPSIEIVGGTQRFYTTYIENKKIRDSLLDLITPILGGGRSTPATTTKEATSFDLLSYSFKLPLSYYRSSYLIELSYQLSVLSKEAQTGAGDANSFFNITLYYQF</sequence>
<dbReference type="AlphaFoldDB" id="A0A1V9ENW9"/>
<dbReference type="Proteomes" id="UP000192276">
    <property type="component" value="Unassembled WGS sequence"/>
</dbReference>
<accession>A0A1V9ENW9</accession>
<proteinExistence type="predicted"/>
<reference evidence="2" key="1">
    <citation type="submission" date="2016-04" db="EMBL/GenBank/DDBJ databases">
        <authorList>
            <person name="Chen L."/>
            <person name="Zhuang W."/>
            <person name="Wang G."/>
        </authorList>
    </citation>
    <scope>NUCLEOTIDE SEQUENCE [LARGE SCALE GENOMIC DNA]</scope>
    <source>
        <strain evidence="2">208</strain>
    </source>
</reference>
<keyword evidence="2" id="KW-1185">Reference proteome</keyword>
<evidence type="ECO:0000313" key="1">
    <source>
        <dbReference type="EMBL" id="OQP47830.1"/>
    </source>
</evidence>
<dbReference type="EMBL" id="LWBP01000240">
    <property type="protein sequence ID" value="OQP47830.1"/>
    <property type="molecule type" value="Genomic_DNA"/>
</dbReference>
<evidence type="ECO:0008006" key="3">
    <source>
        <dbReference type="Google" id="ProtNLM"/>
    </source>
</evidence>
<gene>
    <name evidence="1" type="ORF">A4R26_31805</name>
</gene>
<dbReference type="STRING" id="550983.A4R26_31805"/>
<protein>
    <recommendedName>
        <fullName evidence="3">Alginate export domain-containing protein</fullName>
    </recommendedName>
</protein>
<evidence type="ECO:0000313" key="2">
    <source>
        <dbReference type="Proteomes" id="UP000192276"/>
    </source>
</evidence>
<organism evidence="1 2">
    <name type="scientific">Niastella populi</name>
    <dbReference type="NCBI Taxonomy" id="550983"/>
    <lineage>
        <taxon>Bacteria</taxon>
        <taxon>Pseudomonadati</taxon>
        <taxon>Bacteroidota</taxon>
        <taxon>Chitinophagia</taxon>
        <taxon>Chitinophagales</taxon>
        <taxon>Chitinophagaceae</taxon>
        <taxon>Niastella</taxon>
    </lineage>
</organism>